<dbReference type="EMBL" id="JARKIE010000001">
    <property type="protein sequence ID" value="KAJ7710467.1"/>
    <property type="molecule type" value="Genomic_DNA"/>
</dbReference>
<organism evidence="1 2">
    <name type="scientific">Mycena rosella</name>
    <name type="common">Pink bonnet</name>
    <name type="synonym">Agaricus rosellus</name>
    <dbReference type="NCBI Taxonomy" id="1033263"/>
    <lineage>
        <taxon>Eukaryota</taxon>
        <taxon>Fungi</taxon>
        <taxon>Dikarya</taxon>
        <taxon>Basidiomycota</taxon>
        <taxon>Agaricomycotina</taxon>
        <taxon>Agaricomycetes</taxon>
        <taxon>Agaricomycetidae</taxon>
        <taxon>Agaricales</taxon>
        <taxon>Marasmiineae</taxon>
        <taxon>Mycenaceae</taxon>
        <taxon>Mycena</taxon>
    </lineage>
</organism>
<comment type="caution">
    <text evidence="1">The sequence shown here is derived from an EMBL/GenBank/DDBJ whole genome shotgun (WGS) entry which is preliminary data.</text>
</comment>
<keyword evidence="2" id="KW-1185">Reference proteome</keyword>
<accession>A0AAD7H2K5</accession>
<name>A0AAD7H2K5_MYCRO</name>
<protein>
    <submittedName>
        <fullName evidence="1">Uncharacterized protein</fullName>
    </submittedName>
</protein>
<gene>
    <name evidence="1" type="ORF">B0H17DRAFT_1123613</name>
</gene>
<sequence>MGTRQLPCCLRSVLLGCSPARREDLAYELLPVSANYPVTYTATALRELVPVHAACVCPECDPSSFTPDAELTKERKGNPVARGRTTRVPTALLLLGFCASTFATVAAPRDDSASGPSPTLTQAAVQSAYAVYTDACGPDLAQVMQDGLAEYNFQNQLDVDIDDKDFQ</sequence>
<dbReference type="Proteomes" id="UP001221757">
    <property type="component" value="Unassembled WGS sequence"/>
</dbReference>
<dbReference type="AlphaFoldDB" id="A0AAD7H2K5"/>
<reference evidence="1" key="1">
    <citation type="submission" date="2023-03" db="EMBL/GenBank/DDBJ databases">
        <title>Massive genome expansion in bonnet fungi (Mycena s.s.) driven by repeated elements and novel gene families across ecological guilds.</title>
        <authorList>
            <consortium name="Lawrence Berkeley National Laboratory"/>
            <person name="Harder C.B."/>
            <person name="Miyauchi S."/>
            <person name="Viragh M."/>
            <person name="Kuo A."/>
            <person name="Thoen E."/>
            <person name="Andreopoulos B."/>
            <person name="Lu D."/>
            <person name="Skrede I."/>
            <person name="Drula E."/>
            <person name="Henrissat B."/>
            <person name="Morin E."/>
            <person name="Kohler A."/>
            <person name="Barry K."/>
            <person name="LaButti K."/>
            <person name="Morin E."/>
            <person name="Salamov A."/>
            <person name="Lipzen A."/>
            <person name="Mereny Z."/>
            <person name="Hegedus B."/>
            <person name="Baldrian P."/>
            <person name="Stursova M."/>
            <person name="Weitz H."/>
            <person name="Taylor A."/>
            <person name="Grigoriev I.V."/>
            <person name="Nagy L.G."/>
            <person name="Martin F."/>
            <person name="Kauserud H."/>
        </authorList>
    </citation>
    <scope>NUCLEOTIDE SEQUENCE</scope>
    <source>
        <strain evidence="1">CBHHK067</strain>
    </source>
</reference>
<evidence type="ECO:0000313" key="1">
    <source>
        <dbReference type="EMBL" id="KAJ7710467.1"/>
    </source>
</evidence>
<evidence type="ECO:0000313" key="2">
    <source>
        <dbReference type="Proteomes" id="UP001221757"/>
    </source>
</evidence>
<proteinExistence type="predicted"/>